<evidence type="ECO:0000313" key="2">
    <source>
        <dbReference type="EMBL" id="OBZ74174.1"/>
    </source>
</evidence>
<name>A0A1C7MGM0_GRIFR</name>
<feature type="region of interest" description="Disordered" evidence="1">
    <location>
        <begin position="29"/>
        <end position="49"/>
    </location>
</feature>
<sequence length="248" mass="27661">MWPSIWRRRSLCTLKHHWWLSSDFIDESDEERQEEEDSHPLRTGGPHLEGDIPAHLNKMGVRNVPTVLCHGDKPGYCHTGHLEEDTSEVQHELVFEVRSAFRINALSPGRGAHDDAVNLDRVLHRDISCGNTLIYLVNYTTKLGITTYMWTGLLNDLGVSKPIAEPGAAYFACRAGRTGTWQFISARIWNTTAGTSDALLTSSSIVIRSTMANTPADNPSSRRWKADPSTPLAMGNSVSLKLLHTHIH</sequence>
<dbReference type="EMBL" id="LUGG01000006">
    <property type="protein sequence ID" value="OBZ74174.1"/>
    <property type="molecule type" value="Genomic_DNA"/>
</dbReference>
<comment type="caution">
    <text evidence="2">The sequence shown here is derived from an EMBL/GenBank/DDBJ whole genome shotgun (WGS) entry which is preliminary data.</text>
</comment>
<dbReference type="OrthoDB" id="2757790at2759"/>
<dbReference type="Proteomes" id="UP000092993">
    <property type="component" value="Unassembled WGS sequence"/>
</dbReference>
<evidence type="ECO:0000313" key="3">
    <source>
        <dbReference type="Proteomes" id="UP000092993"/>
    </source>
</evidence>
<keyword evidence="3" id="KW-1185">Reference proteome</keyword>
<accession>A0A1C7MGM0</accession>
<reference evidence="2 3" key="1">
    <citation type="submission" date="2016-03" db="EMBL/GenBank/DDBJ databases">
        <title>Whole genome sequencing of Grifola frondosa 9006-11.</title>
        <authorList>
            <person name="Min B."/>
            <person name="Park H."/>
            <person name="Kim J.-G."/>
            <person name="Cho H."/>
            <person name="Oh Y.-L."/>
            <person name="Kong W.-S."/>
            <person name="Choi I.-G."/>
        </authorList>
    </citation>
    <scope>NUCLEOTIDE SEQUENCE [LARGE SCALE GENOMIC DNA]</scope>
    <source>
        <strain evidence="2 3">9006-11</strain>
    </source>
</reference>
<protein>
    <submittedName>
        <fullName evidence="2">Uncharacterized protein</fullName>
    </submittedName>
</protein>
<dbReference type="AlphaFoldDB" id="A0A1C7MGM0"/>
<proteinExistence type="predicted"/>
<evidence type="ECO:0000256" key="1">
    <source>
        <dbReference type="SAM" id="MobiDB-lite"/>
    </source>
</evidence>
<gene>
    <name evidence="2" type="ORF">A0H81_06332</name>
</gene>
<organism evidence="2 3">
    <name type="scientific">Grifola frondosa</name>
    <name type="common">Maitake</name>
    <name type="synonym">Polyporus frondosus</name>
    <dbReference type="NCBI Taxonomy" id="5627"/>
    <lineage>
        <taxon>Eukaryota</taxon>
        <taxon>Fungi</taxon>
        <taxon>Dikarya</taxon>
        <taxon>Basidiomycota</taxon>
        <taxon>Agaricomycotina</taxon>
        <taxon>Agaricomycetes</taxon>
        <taxon>Polyporales</taxon>
        <taxon>Grifolaceae</taxon>
        <taxon>Grifola</taxon>
    </lineage>
</organism>